<evidence type="ECO:0000313" key="2">
    <source>
        <dbReference type="Proteomes" id="UP000001542"/>
    </source>
</evidence>
<proteinExistence type="predicted"/>
<keyword evidence="2" id="KW-1185">Reference proteome</keyword>
<sequence>MKIGKKIEHSRFVPIIFENNIKDFSNVSFEEISSALYGQGKLTYLIVFSTEPVIFPPSSEQIIEKRNIIVQNDSVITETLFTHFKSLIVSIYAQIFDSRVNGYIGIVSVNSSDVLGYFIVRWLIEEKSFSYDTANTIFKESGIPMITNEKYLNLLKGISNTRTVVNQKIHNRGADYNSILKIVETGVYRTNSQIQPAPNTIKNKTFTNFQILCREINMKLKLLQKSLPSFSCKLISRKFLEEAKKSKDYVVTLNPCGTHSILYASDNLVQIVCDNEYIITTNLYLPSPDNENLLDNSIFEGYFIDKDEIGQDTFVICDALMFNGQDLRSEPLDIRIGFINQYVFGERAKAINKLAGETIRIMLRPYFPLNNLSTILPRLDQVVTYPVYSILIGPITSSWCQDQNTTEWVYWNRYLPRPIISLSVNFTLNELYGLISIHGGLVKAMTLGSLSKDLTQLDGQLVQIEFDTTNKRWNLLNFVTDQQVWTYDQFSKDFATDELPISMEDLQRISYSFR</sequence>
<dbReference type="Proteomes" id="UP000001542">
    <property type="component" value="Unassembled WGS sequence"/>
</dbReference>
<dbReference type="EMBL" id="DS113646">
    <property type="protein sequence ID" value="EAX99184.1"/>
    <property type="molecule type" value="Genomic_DNA"/>
</dbReference>
<reference evidence="1" key="1">
    <citation type="submission" date="2006-10" db="EMBL/GenBank/DDBJ databases">
        <authorList>
            <person name="Amadeo P."/>
            <person name="Zhao Q."/>
            <person name="Wortman J."/>
            <person name="Fraser-Liggett C."/>
            <person name="Carlton J."/>
        </authorList>
    </citation>
    <scope>NUCLEOTIDE SEQUENCE</scope>
    <source>
        <strain evidence="1">G3</strain>
    </source>
</reference>
<accession>A2F7B6</accession>
<dbReference type="PANTHER" id="PTHR10367">
    <property type="entry name" value="MRNA-CAPPING ENZYME"/>
    <property type="match status" value="1"/>
</dbReference>
<dbReference type="VEuPathDB" id="TrichDB:TVAGG3_0961990"/>
<dbReference type="SUPFAM" id="SSF56091">
    <property type="entry name" value="DNA ligase/mRNA capping enzyme, catalytic domain"/>
    <property type="match status" value="1"/>
</dbReference>
<evidence type="ECO:0000313" key="1">
    <source>
        <dbReference type="EMBL" id="EAX99184.1"/>
    </source>
</evidence>
<organism evidence="1 2">
    <name type="scientific">Trichomonas vaginalis (strain ATCC PRA-98 / G3)</name>
    <dbReference type="NCBI Taxonomy" id="412133"/>
    <lineage>
        <taxon>Eukaryota</taxon>
        <taxon>Metamonada</taxon>
        <taxon>Parabasalia</taxon>
        <taxon>Trichomonadida</taxon>
        <taxon>Trichomonadidae</taxon>
        <taxon>Trichomonas</taxon>
    </lineage>
</organism>
<name>A2F7B6_TRIV3</name>
<dbReference type="GO" id="GO:0006370">
    <property type="term" value="P:7-methylguanosine mRNA capping"/>
    <property type="evidence" value="ECO:0000318"/>
    <property type="project" value="GO_Central"/>
</dbReference>
<reference evidence="1" key="2">
    <citation type="journal article" date="2007" name="Science">
        <title>Draft genome sequence of the sexually transmitted pathogen Trichomonas vaginalis.</title>
        <authorList>
            <person name="Carlton J.M."/>
            <person name="Hirt R.P."/>
            <person name="Silva J.C."/>
            <person name="Delcher A.L."/>
            <person name="Schatz M."/>
            <person name="Zhao Q."/>
            <person name="Wortman J.R."/>
            <person name="Bidwell S.L."/>
            <person name="Alsmark U.C.M."/>
            <person name="Besteiro S."/>
            <person name="Sicheritz-Ponten T."/>
            <person name="Noel C.J."/>
            <person name="Dacks J.B."/>
            <person name="Foster P.G."/>
            <person name="Simillion C."/>
            <person name="Van de Peer Y."/>
            <person name="Miranda-Saavedra D."/>
            <person name="Barton G.J."/>
            <person name="Westrop G.D."/>
            <person name="Mueller S."/>
            <person name="Dessi D."/>
            <person name="Fiori P.L."/>
            <person name="Ren Q."/>
            <person name="Paulsen I."/>
            <person name="Zhang H."/>
            <person name="Bastida-Corcuera F.D."/>
            <person name="Simoes-Barbosa A."/>
            <person name="Brown M.T."/>
            <person name="Hayes R.D."/>
            <person name="Mukherjee M."/>
            <person name="Okumura C.Y."/>
            <person name="Schneider R."/>
            <person name="Smith A.J."/>
            <person name="Vanacova S."/>
            <person name="Villalvazo M."/>
            <person name="Haas B.J."/>
            <person name="Pertea M."/>
            <person name="Feldblyum T.V."/>
            <person name="Utterback T.R."/>
            <person name="Shu C.L."/>
            <person name="Osoegawa K."/>
            <person name="de Jong P.J."/>
            <person name="Hrdy I."/>
            <person name="Horvathova L."/>
            <person name="Zubacova Z."/>
            <person name="Dolezal P."/>
            <person name="Malik S.B."/>
            <person name="Logsdon J.M. Jr."/>
            <person name="Henze K."/>
            <person name="Gupta A."/>
            <person name="Wang C.C."/>
            <person name="Dunne R.L."/>
            <person name="Upcroft J.A."/>
            <person name="Upcroft P."/>
            <person name="White O."/>
            <person name="Salzberg S.L."/>
            <person name="Tang P."/>
            <person name="Chiu C.-H."/>
            <person name="Lee Y.-S."/>
            <person name="Embley T.M."/>
            <person name="Coombs G.H."/>
            <person name="Mottram J.C."/>
            <person name="Tachezy J."/>
            <person name="Fraser-Liggett C.M."/>
            <person name="Johnson P.J."/>
        </authorList>
    </citation>
    <scope>NUCLEOTIDE SEQUENCE [LARGE SCALE GENOMIC DNA]</scope>
    <source>
        <strain evidence="1">G3</strain>
    </source>
</reference>
<dbReference type="OrthoDB" id="10673081at2759"/>
<protein>
    <submittedName>
        <fullName evidence="1">Uncharacterized protein</fullName>
    </submittedName>
</protein>
<dbReference type="PANTHER" id="PTHR10367:SF17">
    <property type="entry name" value="MRNA-CAPPING ENZYME"/>
    <property type="match status" value="1"/>
</dbReference>
<dbReference type="GO" id="GO:0004484">
    <property type="term" value="F:mRNA guanylyltransferase activity"/>
    <property type="evidence" value="ECO:0000318"/>
    <property type="project" value="GO_Central"/>
</dbReference>
<dbReference type="KEGG" id="tva:4756989"/>
<dbReference type="InterPro" id="IPR051029">
    <property type="entry name" value="mRNA_Capping_Enz/RNA_Phosphat"/>
</dbReference>
<gene>
    <name evidence="1" type="ORF">TVAG_092400</name>
</gene>
<dbReference type="Gene3D" id="3.30.470.30">
    <property type="entry name" value="DNA ligase/mRNA capping enzyme"/>
    <property type="match status" value="1"/>
</dbReference>
<dbReference type="VEuPathDB" id="TrichDB:TVAG_092400"/>
<dbReference type="RefSeq" id="XP_001312114.1">
    <property type="nucleotide sequence ID" value="XM_001312113.1"/>
</dbReference>
<dbReference type="SMR" id="A2F7B6"/>
<dbReference type="InParanoid" id="A2F7B6"/>
<dbReference type="AlphaFoldDB" id="A2F7B6"/>